<proteinExistence type="predicted"/>
<dbReference type="Proteomes" id="UP000314294">
    <property type="component" value="Unassembled WGS sequence"/>
</dbReference>
<reference evidence="1 2" key="1">
    <citation type="submission" date="2019-03" db="EMBL/GenBank/DDBJ databases">
        <title>First draft genome of Liparis tanakae, snailfish: a comprehensive survey of snailfish specific genes.</title>
        <authorList>
            <person name="Kim W."/>
            <person name="Song I."/>
            <person name="Jeong J.-H."/>
            <person name="Kim D."/>
            <person name="Kim S."/>
            <person name="Ryu S."/>
            <person name="Song J.Y."/>
            <person name="Lee S.K."/>
        </authorList>
    </citation>
    <scope>NUCLEOTIDE SEQUENCE [LARGE SCALE GENOMIC DNA]</scope>
    <source>
        <tissue evidence="1">Muscle</tissue>
    </source>
</reference>
<organism evidence="1 2">
    <name type="scientific">Liparis tanakae</name>
    <name type="common">Tanaka's snailfish</name>
    <dbReference type="NCBI Taxonomy" id="230148"/>
    <lineage>
        <taxon>Eukaryota</taxon>
        <taxon>Metazoa</taxon>
        <taxon>Chordata</taxon>
        <taxon>Craniata</taxon>
        <taxon>Vertebrata</taxon>
        <taxon>Euteleostomi</taxon>
        <taxon>Actinopterygii</taxon>
        <taxon>Neopterygii</taxon>
        <taxon>Teleostei</taxon>
        <taxon>Neoteleostei</taxon>
        <taxon>Acanthomorphata</taxon>
        <taxon>Eupercaria</taxon>
        <taxon>Perciformes</taxon>
        <taxon>Cottioidei</taxon>
        <taxon>Cottales</taxon>
        <taxon>Liparidae</taxon>
        <taxon>Liparis</taxon>
    </lineage>
</organism>
<keyword evidence="2" id="KW-1185">Reference proteome</keyword>
<accession>A0A4Z2FT05</accession>
<protein>
    <submittedName>
        <fullName evidence="1">Uncharacterized protein</fullName>
    </submittedName>
</protein>
<dbReference type="EMBL" id="SRLO01000942">
    <property type="protein sequence ID" value="TNN43844.1"/>
    <property type="molecule type" value="Genomic_DNA"/>
</dbReference>
<sequence length="101" mass="11304">MTGRGVGPLISPEAPPPSLPHILHMRGQEVEPDHLYHPQTGMFGFEMGNDCGLNGSHAFRVKPSSLFSLRFCRRHHNATTKCSGWVLQRQIKRQTVCSDHS</sequence>
<dbReference type="AlphaFoldDB" id="A0A4Z2FT05"/>
<comment type="caution">
    <text evidence="1">The sequence shown here is derived from an EMBL/GenBank/DDBJ whole genome shotgun (WGS) entry which is preliminary data.</text>
</comment>
<evidence type="ECO:0000313" key="2">
    <source>
        <dbReference type="Proteomes" id="UP000314294"/>
    </source>
</evidence>
<gene>
    <name evidence="1" type="ORF">EYF80_045975</name>
</gene>
<evidence type="ECO:0000313" key="1">
    <source>
        <dbReference type="EMBL" id="TNN43844.1"/>
    </source>
</evidence>
<name>A0A4Z2FT05_9TELE</name>